<feature type="region of interest" description="Disordered" evidence="1">
    <location>
        <begin position="251"/>
        <end position="270"/>
    </location>
</feature>
<proteinExistence type="predicted"/>
<evidence type="ECO:0000313" key="2">
    <source>
        <dbReference type="EMBL" id="KAK8403919.1"/>
    </source>
</evidence>
<name>A0AAW0UUU2_SCYPA</name>
<sequence length="297" mass="31833">MWWPSAPLAPPPGQAPPPRPLTPLPPLCSPSLLTPYPPPHQVEAFPVNTEDQKFKEPPPPVKPTHLEARGERGPGLEAPLTLLSPAPICPAPRTSPALRRPAPRSSSLICQSCHGALRSPSSLHVSEPPRLLAVRCGASDAHSAAHRCVPAWRLRPCATRRRALLVSPHTAPNTRDTRPPTGHVPHPPGILAATPCDSDEHHARRPRAHHVRHARHLTGHAHPLLRAQHVLLIHSPHPSVCLPRARLRGSSPVKPCHSSVAGRPGGPQAVSRAVAVTWSAPPHHAEQQAAEPGRQGV</sequence>
<keyword evidence="3" id="KW-1185">Reference proteome</keyword>
<feature type="region of interest" description="Disordered" evidence="1">
    <location>
        <begin position="1"/>
        <end position="65"/>
    </location>
</feature>
<dbReference type="AlphaFoldDB" id="A0AAW0UUU2"/>
<gene>
    <name evidence="2" type="ORF">O3P69_000168</name>
</gene>
<dbReference type="EMBL" id="JARAKH010000005">
    <property type="protein sequence ID" value="KAK8403919.1"/>
    <property type="molecule type" value="Genomic_DNA"/>
</dbReference>
<accession>A0AAW0UUU2</accession>
<reference evidence="2 3" key="1">
    <citation type="submission" date="2023-03" db="EMBL/GenBank/DDBJ databases">
        <title>High-quality genome of Scylla paramamosain provides insights in environmental adaptation.</title>
        <authorList>
            <person name="Zhang L."/>
        </authorList>
    </citation>
    <scope>NUCLEOTIDE SEQUENCE [LARGE SCALE GENOMIC DNA]</scope>
    <source>
        <strain evidence="2">LZ_2023a</strain>
        <tissue evidence="2">Muscle</tissue>
    </source>
</reference>
<evidence type="ECO:0000313" key="3">
    <source>
        <dbReference type="Proteomes" id="UP001487740"/>
    </source>
</evidence>
<evidence type="ECO:0000256" key="1">
    <source>
        <dbReference type="SAM" id="MobiDB-lite"/>
    </source>
</evidence>
<feature type="compositionally biased region" description="Pro residues" evidence="1">
    <location>
        <begin position="7"/>
        <end position="28"/>
    </location>
</feature>
<protein>
    <submittedName>
        <fullName evidence="2">Uncharacterized protein</fullName>
    </submittedName>
</protein>
<dbReference type="Proteomes" id="UP001487740">
    <property type="component" value="Unassembled WGS sequence"/>
</dbReference>
<organism evidence="2 3">
    <name type="scientific">Scylla paramamosain</name>
    <name type="common">Mud crab</name>
    <dbReference type="NCBI Taxonomy" id="85552"/>
    <lineage>
        <taxon>Eukaryota</taxon>
        <taxon>Metazoa</taxon>
        <taxon>Ecdysozoa</taxon>
        <taxon>Arthropoda</taxon>
        <taxon>Crustacea</taxon>
        <taxon>Multicrustacea</taxon>
        <taxon>Malacostraca</taxon>
        <taxon>Eumalacostraca</taxon>
        <taxon>Eucarida</taxon>
        <taxon>Decapoda</taxon>
        <taxon>Pleocyemata</taxon>
        <taxon>Brachyura</taxon>
        <taxon>Eubrachyura</taxon>
        <taxon>Portunoidea</taxon>
        <taxon>Portunidae</taxon>
        <taxon>Portuninae</taxon>
        <taxon>Scylla</taxon>
    </lineage>
</organism>
<comment type="caution">
    <text evidence="2">The sequence shown here is derived from an EMBL/GenBank/DDBJ whole genome shotgun (WGS) entry which is preliminary data.</text>
</comment>